<dbReference type="PANTHER" id="PTHR11757">
    <property type="entry name" value="PROTEASE FAMILY S9A OLIGOPEPTIDASE"/>
    <property type="match status" value="1"/>
</dbReference>
<dbReference type="InterPro" id="IPR023302">
    <property type="entry name" value="Pept_S9A_N"/>
</dbReference>
<dbReference type="GO" id="GO:0005829">
    <property type="term" value="C:cytosol"/>
    <property type="evidence" value="ECO:0007669"/>
    <property type="project" value="TreeGrafter"/>
</dbReference>
<dbReference type="PANTHER" id="PTHR11757:SF19">
    <property type="entry name" value="PROLYL ENDOPEPTIDASE-LIKE"/>
    <property type="match status" value="1"/>
</dbReference>
<dbReference type="EMBL" id="CM018052">
    <property type="protein sequence ID" value="KAA8515084.1"/>
    <property type="molecule type" value="Genomic_DNA"/>
</dbReference>
<evidence type="ECO:0000313" key="4">
    <source>
        <dbReference type="Proteomes" id="UP000325577"/>
    </source>
</evidence>
<dbReference type="Proteomes" id="UP000325577">
    <property type="component" value="Linkage Group LG9"/>
</dbReference>
<dbReference type="AlphaFoldDB" id="A0A5J4ZBJ6"/>
<keyword evidence="4" id="KW-1185">Reference proteome</keyword>
<reference evidence="3 4" key="1">
    <citation type="submission" date="2019-09" db="EMBL/GenBank/DDBJ databases">
        <title>A chromosome-level genome assembly of the Chinese tupelo Nyssa sinensis.</title>
        <authorList>
            <person name="Yang X."/>
            <person name="Kang M."/>
            <person name="Yang Y."/>
            <person name="Xiong H."/>
            <person name="Wang M."/>
            <person name="Zhang Z."/>
            <person name="Wang Z."/>
            <person name="Wu H."/>
            <person name="Ma T."/>
            <person name="Liu J."/>
            <person name="Xi Z."/>
        </authorList>
    </citation>
    <scope>NUCLEOTIDE SEQUENCE [LARGE SCALE GENOMIC DNA]</scope>
    <source>
        <strain evidence="3">J267</strain>
        <tissue evidence="3">Leaf</tissue>
    </source>
</reference>
<evidence type="ECO:0000256" key="1">
    <source>
        <dbReference type="ARBA" id="ARBA00005228"/>
    </source>
</evidence>
<evidence type="ECO:0000313" key="3">
    <source>
        <dbReference type="EMBL" id="KAA8515084.1"/>
    </source>
</evidence>
<sequence>MIVGKEYVQHYRSLVSNNGASLSVYDIMPTRPDAPPEHVILDENIKAQEQAYYSIAAFKVSANNKLVAYVRDTKGYEIYTIYVIDAEMRTPVRKPLVCVTSYLEWIGDEVLVYITMDEKNEDENLKWLTHYFPTIAA</sequence>
<dbReference type="OrthoDB" id="248387at2759"/>
<comment type="similarity">
    <text evidence="1">Belongs to the peptidase S9A family.</text>
</comment>
<proteinExistence type="inferred from homology"/>
<dbReference type="Gene3D" id="2.130.10.120">
    <property type="entry name" value="Prolyl oligopeptidase, N-terminal domain"/>
    <property type="match status" value="1"/>
</dbReference>
<gene>
    <name evidence="3" type="ORF">F0562_018129</name>
</gene>
<evidence type="ECO:0000259" key="2">
    <source>
        <dbReference type="Pfam" id="PF02897"/>
    </source>
</evidence>
<accession>A0A5J4ZBJ6</accession>
<organism evidence="3 4">
    <name type="scientific">Nyssa sinensis</name>
    <dbReference type="NCBI Taxonomy" id="561372"/>
    <lineage>
        <taxon>Eukaryota</taxon>
        <taxon>Viridiplantae</taxon>
        <taxon>Streptophyta</taxon>
        <taxon>Embryophyta</taxon>
        <taxon>Tracheophyta</taxon>
        <taxon>Spermatophyta</taxon>
        <taxon>Magnoliopsida</taxon>
        <taxon>eudicotyledons</taxon>
        <taxon>Gunneridae</taxon>
        <taxon>Pentapetalae</taxon>
        <taxon>asterids</taxon>
        <taxon>Cornales</taxon>
        <taxon>Nyssaceae</taxon>
        <taxon>Nyssa</taxon>
    </lineage>
</organism>
<protein>
    <recommendedName>
        <fullName evidence="2">Peptidase S9A N-terminal domain-containing protein</fullName>
    </recommendedName>
</protein>
<dbReference type="InterPro" id="IPR051543">
    <property type="entry name" value="Serine_Peptidase_S9A"/>
</dbReference>
<name>A0A5J4ZBJ6_9ASTE</name>
<dbReference type="SUPFAM" id="SSF50993">
    <property type="entry name" value="Peptidase/esterase 'gauge' domain"/>
    <property type="match status" value="1"/>
</dbReference>
<dbReference type="GO" id="GO:0004252">
    <property type="term" value="F:serine-type endopeptidase activity"/>
    <property type="evidence" value="ECO:0007669"/>
    <property type="project" value="InterPro"/>
</dbReference>
<dbReference type="Pfam" id="PF02897">
    <property type="entry name" value="Peptidase_S9_N"/>
    <property type="match status" value="1"/>
</dbReference>
<feature type="domain" description="Peptidase S9A N-terminal" evidence="2">
    <location>
        <begin position="29"/>
        <end position="124"/>
    </location>
</feature>